<gene>
    <name evidence="2" type="ORF">yc1106_08946</name>
</gene>
<protein>
    <submittedName>
        <fullName evidence="2">Uncharacterized protein</fullName>
    </submittedName>
</protein>
<evidence type="ECO:0000256" key="1">
    <source>
        <dbReference type="SAM" id="MobiDB-lite"/>
    </source>
</evidence>
<dbReference type="Proteomes" id="UP001056012">
    <property type="component" value="Chromosome 7"/>
</dbReference>
<evidence type="ECO:0000313" key="2">
    <source>
        <dbReference type="EMBL" id="USP81672.1"/>
    </source>
</evidence>
<dbReference type="AlphaFoldDB" id="A0A9Q8ZE77"/>
<dbReference type="OrthoDB" id="3790454at2759"/>
<feature type="region of interest" description="Disordered" evidence="1">
    <location>
        <begin position="1"/>
        <end position="54"/>
    </location>
</feature>
<accession>A0A9Q8ZE77</accession>
<keyword evidence="3" id="KW-1185">Reference proteome</keyword>
<reference evidence="2" key="1">
    <citation type="submission" date="2021-12" db="EMBL/GenBank/DDBJ databases">
        <title>Curvularia clavata genome.</title>
        <authorList>
            <person name="Cao Y."/>
        </authorList>
    </citation>
    <scope>NUCLEOTIDE SEQUENCE</scope>
    <source>
        <strain evidence="2">Yc1106</strain>
    </source>
</reference>
<name>A0A9Q8ZE77_CURCL</name>
<sequence>MLPKLIQRPSDAPSLVSDTTFTPTPKRRKRGTTDSDTASNSFEEISLSQQTPSKPQLKLEPYYTLAPTVPSPFSGTLEASLDAILIWSQRICPAVTSVQRLVSALLEAVHPDTNWPSLLEAIYLTPTMQPEYARDLVTELLFLVTRTLLPEQIAENRAALERLYETRKTTAIRFLLRYDMLREWEMQPGSHRRDQPVAVPAVESERGVASSLWIPAAYAEKHPFRRPLMVNVISTLIAAPPGGYSTLGMRERMKHYVTDLDAYLMLRDEEVEKWSTGRLNVKTCFALLHWQWLRQNNERLEDMEVHGWEELEGKAEENEWIADDTRKKATGITAKREMRKEE</sequence>
<dbReference type="VEuPathDB" id="FungiDB:yc1106_08946"/>
<evidence type="ECO:0000313" key="3">
    <source>
        <dbReference type="Proteomes" id="UP001056012"/>
    </source>
</evidence>
<proteinExistence type="predicted"/>
<organism evidence="2 3">
    <name type="scientific">Curvularia clavata</name>
    <dbReference type="NCBI Taxonomy" id="95742"/>
    <lineage>
        <taxon>Eukaryota</taxon>
        <taxon>Fungi</taxon>
        <taxon>Dikarya</taxon>
        <taxon>Ascomycota</taxon>
        <taxon>Pezizomycotina</taxon>
        <taxon>Dothideomycetes</taxon>
        <taxon>Pleosporomycetidae</taxon>
        <taxon>Pleosporales</taxon>
        <taxon>Pleosporineae</taxon>
        <taxon>Pleosporaceae</taxon>
        <taxon>Curvularia</taxon>
    </lineage>
</organism>
<dbReference type="EMBL" id="CP089280">
    <property type="protein sequence ID" value="USP81672.1"/>
    <property type="molecule type" value="Genomic_DNA"/>
</dbReference>
<feature type="compositionally biased region" description="Polar residues" evidence="1">
    <location>
        <begin position="34"/>
        <end position="54"/>
    </location>
</feature>